<evidence type="ECO:0000256" key="1">
    <source>
        <dbReference type="ARBA" id="ARBA00007749"/>
    </source>
</evidence>
<evidence type="ECO:0000313" key="8">
    <source>
        <dbReference type="Proteomes" id="UP000008632"/>
    </source>
</evidence>
<dbReference type="CDD" id="cd07720">
    <property type="entry name" value="OPHC2-like_MBL-fold"/>
    <property type="match status" value="1"/>
</dbReference>
<comment type="similarity">
    <text evidence="1">Belongs to the metallo-beta-lactamase superfamily.</text>
</comment>
<dbReference type="EMBL" id="CP002446">
    <property type="protein sequence ID" value="ADV26046.1"/>
    <property type="molecule type" value="Genomic_DNA"/>
</dbReference>
<name>E6WPU1_PSEUU</name>
<dbReference type="SUPFAM" id="SSF56281">
    <property type="entry name" value="Metallo-hydrolase/oxidoreductase"/>
    <property type="match status" value="1"/>
</dbReference>
<accession>E6WPU1</accession>
<evidence type="ECO:0000313" key="7">
    <source>
        <dbReference type="EMBL" id="ADV26046.1"/>
    </source>
</evidence>
<dbReference type="PANTHER" id="PTHR42978">
    <property type="entry name" value="QUORUM-QUENCHING LACTONASE YTNP-RELATED-RELATED"/>
    <property type="match status" value="1"/>
</dbReference>
<dbReference type="Gene3D" id="3.60.15.10">
    <property type="entry name" value="Ribonuclease Z/Hydroxyacylglutathione hydrolase-like"/>
    <property type="match status" value="1"/>
</dbReference>
<feature type="domain" description="Metallo-beta-lactamase" evidence="6">
    <location>
        <begin position="106"/>
        <end position="303"/>
    </location>
</feature>
<sequence>MSHVRKAALPLLVVALGAALAACSRNEQAADAATTPVAAPEATPAAEPAGDNVHAFQIGTLQAAALRDGGMSVPNDNNVFGVGLTPDEVAGVLAAAGLETDQLHLSVQPLLVRDGERVYLFDTGAGGNMGDSAGKLGAALQAAGVEPAQVTDVFISHAHGDHVGGLVDAAGALAFPNAAIHISQPEWEDLQAQASGEGAAMAGLVAAITPKVSTFAPDAELVAGRVQSLPTPGHTPGHVAFRISAGEGETLLYVGDQVHHPVISVQRPQWTIRFDRDPAAGAAQRARTLEAAADSGERLYSVHFPFPGLGRIERGSDGQLAWVAE</sequence>
<gene>
    <name evidence="7" type="ordered locus">Psesu_0184</name>
</gene>
<dbReference type="GO" id="GO:0046872">
    <property type="term" value="F:metal ion binding"/>
    <property type="evidence" value="ECO:0007669"/>
    <property type="project" value="UniProtKB-KW"/>
</dbReference>
<evidence type="ECO:0000256" key="5">
    <source>
        <dbReference type="SAM" id="SignalP"/>
    </source>
</evidence>
<keyword evidence="3" id="KW-0378">Hydrolase</keyword>
<feature type="signal peptide" evidence="5">
    <location>
        <begin position="1"/>
        <end position="29"/>
    </location>
</feature>
<dbReference type="InterPro" id="IPR036866">
    <property type="entry name" value="RibonucZ/Hydroxyglut_hydro"/>
</dbReference>
<organism evidence="7 8">
    <name type="scientific">Pseudoxanthomonas suwonensis (strain 11-1)</name>
    <dbReference type="NCBI Taxonomy" id="743721"/>
    <lineage>
        <taxon>Bacteria</taxon>
        <taxon>Pseudomonadati</taxon>
        <taxon>Pseudomonadota</taxon>
        <taxon>Gammaproteobacteria</taxon>
        <taxon>Lysobacterales</taxon>
        <taxon>Lysobacteraceae</taxon>
        <taxon>Pseudoxanthomonas</taxon>
    </lineage>
</organism>
<dbReference type="PANTHER" id="PTHR42978:SF6">
    <property type="entry name" value="QUORUM-QUENCHING LACTONASE YTNP-RELATED"/>
    <property type="match status" value="1"/>
</dbReference>
<protein>
    <submittedName>
        <fullName evidence="7">Beta-lactamase domain-containing protein</fullName>
    </submittedName>
</protein>
<dbReference type="HOGENOM" id="CLU_056519_0_0_6"/>
<keyword evidence="8" id="KW-1185">Reference proteome</keyword>
<dbReference type="GO" id="GO:0016787">
    <property type="term" value="F:hydrolase activity"/>
    <property type="evidence" value="ECO:0007669"/>
    <property type="project" value="UniProtKB-KW"/>
</dbReference>
<dbReference type="RefSeq" id="WP_013533876.1">
    <property type="nucleotide sequence ID" value="NC_014924.1"/>
</dbReference>
<dbReference type="KEGG" id="psu:Psesu_0184"/>
<proteinExistence type="inferred from homology"/>
<dbReference type="InterPro" id="IPR001279">
    <property type="entry name" value="Metallo-B-lactamas"/>
</dbReference>
<evidence type="ECO:0000256" key="2">
    <source>
        <dbReference type="ARBA" id="ARBA00022723"/>
    </source>
</evidence>
<dbReference type="OrthoDB" id="5443440at2"/>
<dbReference type="eggNOG" id="COG0491">
    <property type="taxonomic scope" value="Bacteria"/>
</dbReference>
<dbReference type="STRING" id="743721.Psesu_0184"/>
<keyword evidence="2" id="KW-0479">Metal-binding</keyword>
<reference evidence="7 8" key="1">
    <citation type="submission" date="2011-01" db="EMBL/GenBank/DDBJ databases">
        <title>Complete sequence of Pseudoxanthomonas suwonensis 11-1.</title>
        <authorList>
            <consortium name="US DOE Joint Genome Institute"/>
            <person name="Lucas S."/>
            <person name="Copeland A."/>
            <person name="Lapidus A."/>
            <person name="Cheng J.-F."/>
            <person name="Goodwin L."/>
            <person name="Pitluck S."/>
            <person name="Teshima H."/>
            <person name="Detter J.C."/>
            <person name="Han C."/>
            <person name="Tapia R."/>
            <person name="Land M."/>
            <person name="Hauser L."/>
            <person name="Kyrpides N."/>
            <person name="Ivanova N."/>
            <person name="Ovchinnikova G."/>
            <person name="Siebers A.K."/>
            <person name="Allgaier M."/>
            <person name="Thelen M.P."/>
            <person name="Hugenholtz P."/>
            <person name="Gladden J."/>
            <person name="Woyke T."/>
        </authorList>
    </citation>
    <scope>NUCLEOTIDE SEQUENCE [LARGE SCALE GENOMIC DNA]</scope>
    <source>
        <strain evidence="8">11-1</strain>
    </source>
</reference>
<dbReference type="Pfam" id="PF00753">
    <property type="entry name" value="Lactamase_B"/>
    <property type="match status" value="1"/>
</dbReference>
<dbReference type="PROSITE" id="PS51257">
    <property type="entry name" value="PROKAR_LIPOPROTEIN"/>
    <property type="match status" value="1"/>
</dbReference>
<dbReference type="InterPro" id="IPR051013">
    <property type="entry name" value="MBL_superfamily_lactonases"/>
</dbReference>
<evidence type="ECO:0000259" key="6">
    <source>
        <dbReference type="SMART" id="SM00849"/>
    </source>
</evidence>
<dbReference type="Proteomes" id="UP000008632">
    <property type="component" value="Chromosome"/>
</dbReference>
<dbReference type="SMART" id="SM00849">
    <property type="entry name" value="Lactamase_B"/>
    <property type="match status" value="1"/>
</dbReference>
<evidence type="ECO:0000256" key="3">
    <source>
        <dbReference type="ARBA" id="ARBA00022801"/>
    </source>
</evidence>
<dbReference type="AlphaFoldDB" id="E6WPU1"/>
<keyword evidence="5" id="KW-0732">Signal</keyword>
<evidence type="ECO:0000256" key="4">
    <source>
        <dbReference type="ARBA" id="ARBA00022833"/>
    </source>
</evidence>
<feature type="chain" id="PRO_5003212306" evidence="5">
    <location>
        <begin position="30"/>
        <end position="325"/>
    </location>
</feature>
<keyword evidence="4" id="KW-0862">Zinc</keyword>